<evidence type="ECO:0000256" key="1">
    <source>
        <dbReference type="ARBA" id="ARBA00022801"/>
    </source>
</evidence>
<sequence>MSDMEGGKALHVEAHCRQRGWPFLRFDQSGHGQSEGRFIDGTIGGWADDTCAMIDALTTGPQIVIGSSMGGWVMLLAALKRQDRVAGLLGIAPAPDFTEELTWPALSPSQQAEVMETGLVAVPSAYSDEPYRFSRALFEDGRRNSLLGAPIPFAGPVRILHGQKDEAVPWQHALRIADQLTSDDVEIIFIKDGDHRLSEPAHLERLSQTLDALHAAVSAG</sequence>
<evidence type="ECO:0000313" key="3">
    <source>
        <dbReference type="EMBL" id="MBB6209156.1"/>
    </source>
</evidence>
<keyword evidence="4" id="KW-1185">Reference proteome</keyword>
<dbReference type="PANTHER" id="PTHR16138:SF7">
    <property type="entry name" value="PALMITOYL-PROTEIN THIOESTERASE ABHD10, MITOCHONDRIAL"/>
    <property type="match status" value="1"/>
</dbReference>
<dbReference type="GO" id="GO:0004553">
    <property type="term" value="F:hydrolase activity, hydrolyzing O-glycosyl compounds"/>
    <property type="evidence" value="ECO:0007669"/>
    <property type="project" value="TreeGrafter"/>
</dbReference>
<evidence type="ECO:0000313" key="4">
    <source>
        <dbReference type="Proteomes" id="UP000544872"/>
    </source>
</evidence>
<dbReference type="InterPro" id="IPR029058">
    <property type="entry name" value="AB_hydrolase_fold"/>
</dbReference>
<dbReference type="Gene3D" id="3.40.50.1820">
    <property type="entry name" value="alpha/beta hydrolase"/>
    <property type="match status" value="1"/>
</dbReference>
<gene>
    <name evidence="3" type="ORF">FHS48_000537</name>
</gene>
<organism evidence="3 4">
    <name type="scientific">Novispirillum itersonii</name>
    <name type="common">Aquaspirillum itersonii</name>
    <dbReference type="NCBI Taxonomy" id="189"/>
    <lineage>
        <taxon>Bacteria</taxon>
        <taxon>Pseudomonadati</taxon>
        <taxon>Pseudomonadota</taxon>
        <taxon>Alphaproteobacteria</taxon>
        <taxon>Rhodospirillales</taxon>
        <taxon>Novispirillaceae</taxon>
        <taxon>Novispirillum</taxon>
    </lineage>
</organism>
<reference evidence="3 4" key="1">
    <citation type="submission" date="2020-08" db="EMBL/GenBank/DDBJ databases">
        <title>Genomic Encyclopedia of Type Strains, Phase IV (KMG-IV): sequencing the most valuable type-strain genomes for metagenomic binning, comparative biology and taxonomic classification.</title>
        <authorList>
            <person name="Goeker M."/>
        </authorList>
    </citation>
    <scope>NUCLEOTIDE SEQUENCE [LARGE SCALE GENOMIC DNA]</scope>
    <source>
        <strain evidence="3 4">DSM 11590</strain>
    </source>
</reference>
<dbReference type="Pfam" id="PF12146">
    <property type="entry name" value="Hydrolase_4"/>
    <property type="match status" value="1"/>
</dbReference>
<protein>
    <submittedName>
        <fullName evidence="3">Pimeloyl-ACP methyl ester carboxylesterase</fullName>
    </submittedName>
</protein>
<evidence type="ECO:0000259" key="2">
    <source>
        <dbReference type="Pfam" id="PF12146"/>
    </source>
</evidence>
<dbReference type="InterPro" id="IPR052382">
    <property type="entry name" value="ABHD10_acyl-thioesterase"/>
</dbReference>
<keyword evidence="1" id="KW-0378">Hydrolase</keyword>
<comment type="caution">
    <text evidence="3">The sequence shown here is derived from an EMBL/GenBank/DDBJ whole genome shotgun (WGS) entry which is preliminary data.</text>
</comment>
<dbReference type="InterPro" id="IPR022742">
    <property type="entry name" value="Hydrolase_4"/>
</dbReference>
<dbReference type="PANTHER" id="PTHR16138">
    <property type="entry name" value="MYCOPHENOLIC ACID ACYL-GLUCURONIDE ESTERASE, MITOCHONDRIAL"/>
    <property type="match status" value="1"/>
</dbReference>
<dbReference type="SUPFAM" id="SSF53474">
    <property type="entry name" value="alpha/beta-Hydrolases"/>
    <property type="match status" value="1"/>
</dbReference>
<feature type="domain" description="Serine aminopeptidase S33" evidence="2">
    <location>
        <begin position="11"/>
        <end position="106"/>
    </location>
</feature>
<name>A0A7W9ZCW4_NOVIT</name>
<proteinExistence type="predicted"/>
<dbReference type="EMBL" id="JACIIX010000001">
    <property type="protein sequence ID" value="MBB6209156.1"/>
    <property type="molecule type" value="Genomic_DNA"/>
</dbReference>
<accession>A0A7W9ZCW4</accession>
<dbReference type="Proteomes" id="UP000544872">
    <property type="component" value="Unassembled WGS sequence"/>
</dbReference>
<dbReference type="AlphaFoldDB" id="A0A7W9ZCW4"/>